<dbReference type="SUPFAM" id="SSF55781">
    <property type="entry name" value="GAF domain-like"/>
    <property type="match status" value="1"/>
</dbReference>
<dbReference type="Gene3D" id="3.30.450.20">
    <property type="entry name" value="PAS domain"/>
    <property type="match status" value="1"/>
</dbReference>
<dbReference type="InterPro" id="IPR050469">
    <property type="entry name" value="Diguanylate_Cyclase"/>
</dbReference>
<dbReference type="SUPFAM" id="SSF55073">
    <property type="entry name" value="Nucleotide cyclase"/>
    <property type="match status" value="1"/>
</dbReference>
<dbReference type="PROSITE" id="PS50887">
    <property type="entry name" value="GGDEF"/>
    <property type="match status" value="1"/>
</dbReference>
<dbReference type="InterPro" id="IPR029016">
    <property type="entry name" value="GAF-like_dom_sf"/>
</dbReference>
<dbReference type="GO" id="GO:1902201">
    <property type="term" value="P:negative regulation of bacterial-type flagellum-dependent cell motility"/>
    <property type="evidence" value="ECO:0007669"/>
    <property type="project" value="TreeGrafter"/>
</dbReference>
<dbReference type="EMBL" id="FWDO01000004">
    <property type="protein sequence ID" value="SLM17920.1"/>
    <property type="molecule type" value="Genomic_DNA"/>
</dbReference>
<reference evidence="4" key="1">
    <citation type="submission" date="2017-02" db="EMBL/GenBank/DDBJ databases">
        <authorList>
            <person name="Regsiter A."/>
            <person name="William W."/>
        </authorList>
    </citation>
    <scope>NUCLEOTIDE SEQUENCE</scope>
    <source>
        <strain evidence="4">BdmA 4</strain>
    </source>
</reference>
<dbReference type="Pfam" id="PF13185">
    <property type="entry name" value="GAF_2"/>
    <property type="match status" value="1"/>
</dbReference>
<dbReference type="AlphaFoldDB" id="A0A3P3XNS4"/>
<gene>
    <name evidence="4" type="ORF">SPIRO4BDMA_40492</name>
</gene>
<evidence type="ECO:0000256" key="2">
    <source>
        <dbReference type="ARBA" id="ARBA00034247"/>
    </source>
</evidence>
<dbReference type="NCBIfam" id="TIGR00229">
    <property type="entry name" value="sensory_box"/>
    <property type="match status" value="1"/>
</dbReference>
<dbReference type="InterPro" id="IPR000014">
    <property type="entry name" value="PAS"/>
</dbReference>
<dbReference type="InterPro" id="IPR043128">
    <property type="entry name" value="Rev_trsase/Diguanyl_cyclase"/>
</dbReference>
<protein>
    <recommendedName>
        <fullName evidence="1">diguanylate cyclase</fullName>
        <ecNumber evidence="1">2.7.7.65</ecNumber>
    </recommendedName>
</protein>
<evidence type="ECO:0000259" key="3">
    <source>
        <dbReference type="PROSITE" id="PS50887"/>
    </source>
</evidence>
<dbReference type="SUPFAM" id="SSF55785">
    <property type="entry name" value="PYP-like sensor domain (PAS domain)"/>
    <property type="match status" value="1"/>
</dbReference>
<feature type="domain" description="GGDEF" evidence="3">
    <location>
        <begin position="337"/>
        <end position="469"/>
    </location>
</feature>
<dbReference type="GO" id="GO:0043709">
    <property type="term" value="P:cell adhesion involved in single-species biofilm formation"/>
    <property type="evidence" value="ECO:0007669"/>
    <property type="project" value="TreeGrafter"/>
</dbReference>
<dbReference type="PANTHER" id="PTHR45138">
    <property type="entry name" value="REGULATORY COMPONENTS OF SENSORY TRANSDUCTION SYSTEM"/>
    <property type="match status" value="1"/>
</dbReference>
<dbReference type="PANTHER" id="PTHR45138:SF9">
    <property type="entry name" value="DIGUANYLATE CYCLASE DGCM-RELATED"/>
    <property type="match status" value="1"/>
</dbReference>
<keyword evidence="4" id="KW-0548">Nucleotidyltransferase</keyword>
<evidence type="ECO:0000313" key="4">
    <source>
        <dbReference type="EMBL" id="SLM17920.1"/>
    </source>
</evidence>
<dbReference type="SMART" id="SM00267">
    <property type="entry name" value="GGDEF"/>
    <property type="match status" value="1"/>
</dbReference>
<dbReference type="SMART" id="SM00065">
    <property type="entry name" value="GAF"/>
    <property type="match status" value="1"/>
</dbReference>
<dbReference type="FunFam" id="3.30.70.270:FF:000001">
    <property type="entry name" value="Diguanylate cyclase domain protein"/>
    <property type="match status" value="1"/>
</dbReference>
<dbReference type="GO" id="GO:0005886">
    <property type="term" value="C:plasma membrane"/>
    <property type="evidence" value="ECO:0007669"/>
    <property type="project" value="TreeGrafter"/>
</dbReference>
<dbReference type="Gene3D" id="3.30.70.270">
    <property type="match status" value="1"/>
</dbReference>
<sequence>MKIDISTINALFTDSSLSGFFAETDLFYIDFQSGTARSCYTLRSLGYEDNDLLNITSPFSVQEADKERADRLIHRLIANEADSVIDAFRVASKDGSSYHWLRFSTRVVSRDAEGRPEAIIGHVLDVDDLITSQEEIRDRLVEIDAMRELITAINKSLDFEETFLRIIEQLHRIIPFDRASAQSLENDRLTVVAGFGYREGELEGLTFPAHGIENPSVRALQEHKIVICNNVPEEFPGFIRPNNDFITLSWLGIPLIYEKKVIGLLALDNQALNAYNDQHVRIVSSLADYIAIALEHARKHQLVTYQAMTDRLSGLANRYGLETQGMEIFQKSIEQDQSIGVLMIDIDHFKQVNDTYGHAYGDIVLRSITQAIREQIRSRDYAVRYGGEEFVVLLPGLSAREALIVAERLRIRISQTVIEKERRLPTVSIGIYAAVPGPLDILHEFIRRADLALYTAKEAGRNRSRVWSTSPEFYVNE</sequence>
<dbReference type="CDD" id="cd01949">
    <property type="entry name" value="GGDEF"/>
    <property type="match status" value="1"/>
</dbReference>
<dbReference type="InterPro" id="IPR035965">
    <property type="entry name" value="PAS-like_dom_sf"/>
</dbReference>
<dbReference type="GO" id="GO:0052621">
    <property type="term" value="F:diguanylate cyclase activity"/>
    <property type="evidence" value="ECO:0007669"/>
    <property type="project" value="UniProtKB-EC"/>
</dbReference>
<evidence type="ECO:0000256" key="1">
    <source>
        <dbReference type="ARBA" id="ARBA00012528"/>
    </source>
</evidence>
<dbReference type="InterPro" id="IPR000160">
    <property type="entry name" value="GGDEF_dom"/>
</dbReference>
<organism evidence="4">
    <name type="scientific">uncultured spirochete</name>
    <dbReference type="NCBI Taxonomy" id="156406"/>
    <lineage>
        <taxon>Bacteria</taxon>
        <taxon>Pseudomonadati</taxon>
        <taxon>Spirochaetota</taxon>
        <taxon>Spirochaetia</taxon>
        <taxon>Spirochaetales</taxon>
        <taxon>environmental samples</taxon>
    </lineage>
</organism>
<dbReference type="InterPro" id="IPR003018">
    <property type="entry name" value="GAF"/>
</dbReference>
<proteinExistence type="predicted"/>
<dbReference type="Gene3D" id="3.30.450.40">
    <property type="match status" value="1"/>
</dbReference>
<keyword evidence="4" id="KW-0808">Transferase</keyword>
<name>A0A3P3XNS4_9SPIR</name>
<dbReference type="InterPro" id="IPR029787">
    <property type="entry name" value="Nucleotide_cyclase"/>
</dbReference>
<dbReference type="NCBIfam" id="TIGR00254">
    <property type="entry name" value="GGDEF"/>
    <property type="match status" value="1"/>
</dbReference>
<dbReference type="Pfam" id="PF00990">
    <property type="entry name" value="GGDEF"/>
    <property type="match status" value="1"/>
</dbReference>
<comment type="catalytic activity">
    <reaction evidence="2">
        <text>2 GTP = 3',3'-c-di-GMP + 2 diphosphate</text>
        <dbReference type="Rhea" id="RHEA:24898"/>
        <dbReference type="ChEBI" id="CHEBI:33019"/>
        <dbReference type="ChEBI" id="CHEBI:37565"/>
        <dbReference type="ChEBI" id="CHEBI:58805"/>
        <dbReference type="EC" id="2.7.7.65"/>
    </reaction>
</comment>
<accession>A0A3P3XNS4</accession>
<dbReference type="EC" id="2.7.7.65" evidence="1"/>